<evidence type="ECO:0000256" key="3">
    <source>
        <dbReference type="PIRSR" id="PIRSR000390-1"/>
    </source>
</evidence>
<keyword evidence="6" id="KW-0808">Transferase</keyword>
<reference evidence="6" key="1">
    <citation type="submission" date="2022-09" db="EMBL/GenBank/DDBJ databases">
        <title>Intensive care unit water sources are persistently colonized with multi-drug resistant bacteria and are the site of extensive horizontal gene transfer of antibiotic resistance genes.</title>
        <authorList>
            <person name="Diorio-Toth L."/>
        </authorList>
    </citation>
    <scope>NUCLEOTIDE SEQUENCE</scope>
    <source>
        <strain evidence="6">GD03885</strain>
    </source>
</reference>
<keyword evidence="1 4" id="KW-0663">Pyridoxal phosphate</keyword>
<comment type="similarity">
    <text evidence="2 5">Belongs to the DegT/DnrJ/EryC1 family.</text>
</comment>
<feature type="active site" description="Proton acceptor" evidence="3">
    <location>
        <position position="185"/>
    </location>
</feature>
<dbReference type="PIRSF" id="PIRSF000390">
    <property type="entry name" value="PLP_StrS"/>
    <property type="match status" value="1"/>
</dbReference>
<dbReference type="GO" id="GO:0030170">
    <property type="term" value="F:pyridoxal phosphate binding"/>
    <property type="evidence" value="ECO:0007669"/>
    <property type="project" value="TreeGrafter"/>
</dbReference>
<evidence type="ECO:0000313" key="7">
    <source>
        <dbReference type="Proteomes" id="UP001160116"/>
    </source>
</evidence>
<dbReference type="GO" id="GO:0000271">
    <property type="term" value="P:polysaccharide biosynthetic process"/>
    <property type="evidence" value="ECO:0007669"/>
    <property type="project" value="TreeGrafter"/>
</dbReference>
<dbReference type="EMBL" id="JAOCCL010000019">
    <property type="protein sequence ID" value="MDH0826647.1"/>
    <property type="molecule type" value="Genomic_DNA"/>
</dbReference>
<dbReference type="Pfam" id="PF01041">
    <property type="entry name" value="DegT_DnrJ_EryC1"/>
    <property type="match status" value="1"/>
</dbReference>
<dbReference type="InterPro" id="IPR015422">
    <property type="entry name" value="PyrdxlP-dep_Trfase_small"/>
</dbReference>
<name>A0AA42MA94_ACIJO</name>
<dbReference type="Gene3D" id="3.90.1150.10">
    <property type="entry name" value="Aspartate Aminotransferase, domain 1"/>
    <property type="match status" value="1"/>
</dbReference>
<dbReference type="Proteomes" id="UP001160116">
    <property type="component" value="Unassembled WGS sequence"/>
</dbReference>
<dbReference type="AlphaFoldDB" id="A0AA42MA94"/>
<evidence type="ECO:0000256" key="5">
    <source>
        <dbReference type="RuleBase" id="RU004508"/>
    </source>
</evidence>
<protein>
    <submittedName>
        <fullName evidence="6">DegT/DnrJ/EryC1/StrS aminotransferase family protein</fullName>
    </submittedName>
</protein>
<evidence type="ECO:0000313" key="6">
    <source>
        <dbReference type="EMBL" id="MDH0826647.1"/>
    </source>
</evidence>
<evidence type="ECO:0000256" key="4">
    <source>
        <dbReference type="PIRSR" id="PIRSR000390-2"/>
    </source>
</evidence>
<dbReference type="CDD" id="cd00616">
    <property type="entry name" value="AHBA_syn"/>
    <property type="match status" value="1"/>
</dbReference>
<accession>A0AA42MA94</accession>
<keyword evidence="6" id="KW-0032">Aminotransferase</keyword>
<feature type="modified residue" description="N6-(pyridoxal phosphate)lysine" evidence="4">
    <location>
        <position position="185"/>
    </location>
</feature>
<proteinExistence type="inferred from homology"/>
<gene>
    <name evidence="6" type="ORF">N5C97_09050</name>
</gene>
<dbReference type="GO" id="GO:0008483">
    <property type="term" value="F:transaminase activity"/>
    <property type="evidence" value="ECO:0007669"/>
    <property type="project" value="UniProtKB-KW"/>
</dbReference>
<dbReference type="InterPro" id="IPR015424">
    <property type="entry name" value="PyrdxlP-dep_Trfase"/>
</dbReference>
<dbReference type="InterPro" id="IPR000653">
    <property type="entry name" value="DegT/StrS_aminotransferase"/>
</dbReference>
<dbReference type="SUPFAM" id="SSF53383">
    <property type="entry name" value="PLP-dependent transferases"/>
    <property type="match status" value="1"/>
</dbReference>
<evidence type="ECO:0000256" key="2">
    <source>
        <dbReference type="ARBA" id="ARBA00037999"/>
    </source>
</evidence>
<sequence length="391" mass="43424">MLNTAFEPWPSFTSAEADAVSKVLLSNKVNYWTGQECREFEKEFAAFAQTQYAVAVANGTVALDLALKALGVGTGDDVIVTSRTFLASASSIVTAGANPVFADVELDSQNISRRTIEAVLTPKTKAIICVHLAGWMCDMDPIMQLAEEKGIWVIEDCAQAHGAFYKGQSAGSIGHIGAWSFCQDKIMTTGGEGGMVTTNDENLWKKMWSYKDHGKNFDSIYNKQHPPGFRWLHDSFGTNWRMMEMQAVIGRLQLQKMPEWTQVRNAHMRRVLASFENNPYFTVSMPPANYVHAAYKAYVQVNTAQLPEGWSRDRIMAEINALGVPCFSGSCSEVYLEKAFDGTPWRPEQRLVNAKSLGDSSLMFLVHPTLSDSNMQKTVDSIQQVISQISM</sequence>
<evidence type="ECO:0000256" key="1">
    <source>
        <dbReference type="ARBA" id="ARBA00022898"/>
    </source>
</evidence>
<organism evidence="6 7">
    <name type="scientific">Acinetobacter johnsonii</name>
    <dbReference type="NCBI Taxonomy" id="40214"/>
    <lineage>
        <taxon>Bacteria</taxon>
        <taxon>Pseudomonadati</taxon>
        <taxon>Pseudomonadota</taxon>
        <taxon>Gammaproteobacteria</taxon>
        <taxon>Moraxellales</taxon>
        <taxon>Moraxellaceae</taxon>
        <taxon>Acinetobacter</taxon>
    </lineage>
</organism>
<dbReference type="PANTHER" id="PTHR30244:SF34">
    <property type="entry name" value="DTDP-4-AMINO-4,6-DIDEOXYGALACTOSE TRANSAMINASE"/>
    <property type="match status" value="1"/>
</dbReference>
<dbReference type="RefSeq" id="WP_279679051.1">
    <property type="nucleotide sequence ID" value="NZ_JAOCCL010000019.1"/>
</dbReference>
<dbReference type="InterPro" id="IPR015421">
    <property type="entry name" value="PyrdxlP-dep_Trfase_major"/>
</dbReference>
<dbReference type="PANTHER" id="PTHR30244">
    <property type="entry name" value="TRANSAMINASE"/>
    <property type="match status" value="1"/>
</dbReference>
<comment type="caution">
    <text evidence="6">The sequence shown here is derived from an EMBL/GenBank/DDBJ whole genome shotgun (WGS) entry which is preliminary data.</text>
</comment>
<dbReference type="Gene3D" id="3.40.640.10">
    <property type="entry name" value="Type I PLP-dependent aspartate aminotransferase-like (Major domain)"/>
    <property type="match status" value="1"/>
</dbReference>